<proteinExistence type="predicted"/>
<evidence type="ECO:0000313" key="1">
    <source>
        <dbReference type="EMBL" id="QHU11185.1"/>
    </source>
</evidence>
<name>A0A6C0JZH0_9ZZZZ</name>
<dbReference type="AlphaFoldDB" id="A0A6C0JZH0"/>
<reference evidence="1" key="1">
    <citation type="journal article" date="2020" name="Nature">
        <title>Giant virus diversity and host interactions through global metagenomics.</title>
        <authorList>
            <person name="Schulz F."/>
            <person name="Roux S."/>
            <person name="Paez-Espino D."/>
            <person name="Jungbluth S."/>
            <person name="Walsh D.A."/>
            <person name="Denef V.J."/>
            <person name="McMahon K.D."/>
            <person name="Konstantinidis K.T."/>
            <person name="Eloe-Fadrosh E.A."/>
            <person name="Kyrpides N.C."/>
            <person name="Woyke T."/>
        </authorList>
    </citation>
    <scope>NUCLEOTIDE SEQUENCE</scope>
    <source>
        <strain evidence="1">GVMAG-S-1101165-84</strain>
    </source>
</reference>
<sequence length="99" mass="11613">MATKSEQIRLERLESYRVALKRYAYPLYEGDVDPVLHYLHDQYKHRPYIPAGFRQNMLQGVKAINHFAAENKIRFEDALFVLHGYANGVAPEYADVREE</sequence>
<dbReference type="EMBL" id="MN740779">
    <property type="protein sequence ID" value="QHU11185.1"/>
    <property type="molecule type" value="Genomic_DNA"/>
</dbReference>
<accession>A0A6C0JZH0</accession>
<protein>
    <submittedName>
        <fullName evidence="1">Uncharacterized protein</fullName>
    </submittedName>
</protein>
<organism evidence="1">
    <name type="scientific">viral metagenome</name>
    <dbReference type="NCBI Taxonomy" id="1070528"/>
    <lineage>
        <taxon>unclassified sequences</taxon>
        <taxon>metagenomes</taxon>
        <taxon>organismal metagenomes</taxon>
    </lineage>
</organism>